<dbReference type="EMBL" id="KN833046">
    <property type="protein sequence ID" value="KIM75511.1"/>
    <property type="molecule type" value="Genomic_DNA"/>
</dbReference>
<dbReference type="InParanoid" id="A0A0C3F6E2"/>
<reference evidence="3" key="2">
    <citation type="submission" date="2015-01" db="EMBL/GenBank/DDBJ databases">
        <title>Evolutionary Origins and Diversification of the Mycorrhizal Mutualists.</title>
        <authorList>
            <consortium name="DOE Joint Genome Institute"/>
            <consortium name="Mycorrhizal Genomics Consortium"/>
            <person name="Kohler A."/>
            <person name="Kuo A."/>
            <person name="Nagy L.G."/>
            <person name="Floudas D."/>
            <person name="Copeland A."/>
            <person name="Barry K.W."/>
            <person name="Cichocki N."/>
            <person name="Veneault-Fourrey C."/>
            <person name="LaButti K."/>
            <person name="Lindquist E.A."/>
            <person name="Lipzen A."/>
            <person name="Lundell T."/>
            <person name="Morin E."/>
            <person name="Murat C."/>
            <person name="Riley R."/>
            <person name="Ohm R."/>
            <person name="Sun H."/>
            <person name="Tunlid A."/>
            <person name="Henrissat B."/>
            <person name="Grigoriev I.V."/>
            <person name="Hibbett D.S."/>
            <person name="Martin F."/>
        </authorList>
    </citation>
    <scope>NUCLEOTIDE SEQUENCE [LARGE SCALE GENOMIC DNA]</scope>
    <source>
        <strain evidence="3">F 1598</strain>
    </source>
</reference>
<dbReference type="AlphaFoldDB" id="A0A0C3F6E2"/>
<evidence type="ECO:0008006" key="4">
    <source>
        <dbReference type="Google" id="ProtNLM"/>
    </source>
</evidence>
<protein>
    <recommendedName>
        <fullName evidence="4">Secreted protein</fullName>
    </recommendedName>
</protein>
<feature type="signal peptide" evidence="1">
    <location>
        <begin position="1"/>
        <end position="21"/>
    </location>
</feature>
<keyword evidence="3" id="KW-1185">Reference proteome</keyword>
<evidence type="ECO:0000313" key="2">
    <source>
        <dbReference type="EMBL" id="KIM75511.1"/>
    </source>
</evidence>
<feature type="chain" id="PRO_5002164139" description="Secreted protein" evidence="1">
    <location>
        <begin position="22"/>
        <end position="79"/>
    </location>
</feature>
<gene>
    <name evidence="2" type="ORF">PILCRDRAFT_673389</name>
</gene>
<accession>A0A0C3F6E2</accession>
<proteinExistence type="predicted"/>
<sequence>MSLCPAICCLLLPLITPKLESRCICPGVATALLRLRAGLINLKQIFQSCMDLGRPCDSLFFVASGGNGWLVVCAEFETG</sequence>
<reference evidence="2 3" key="1">
    <citation type="submission" date="2014-04" db="EMBL/GenBank/DDBJ databases">
        <authorList>
            <consortium name="DOE Joint Genome Institute"/>
            <person name="Kuo A."/>
            <person name="Tarkka M."/>
            <person name="Buscot F."/>
            <person name="Kohler A."/>
            <person name="Nagy L.G."/>
            <person name="Floudas D."/>
            <person name="Copeland A."/>
            <person name="Barry K.W."/>
            <person name="Cichocki N."/>
            <person name="Veneault-Fourrey C."/>
            <person name="LaButti K."/>
            <person name="Lindquist E.A."/>
            <person name="Lipzen A."/>
            <person name="Lundell T."/>
            <person name="Morin E."/>
            <person name="Murat C."/>
            <person name="Sun H."/>
            <person name="Tunlid A."/>
            <person name="Henrissat B."/>
            <person name="Grigoriev I.V."/>
            <person name="Hibbett D.S."/>
            <person name="Martin F."/>
            <person name="Nordberg H.P."/>
            <person name="Cantor M.N."/>
            <person name="Hua S.X."/>
        </authorList>
    </citation>
    <scope>NUCLEOTIDE SEQUENCE [LARGE SCALE GENOMIC DNA]</scope>
    <source>
        <strain evidence="2 3">F 1598</strain>
    </source>
</reference>
<name>A0A0C3F6E2_PILCF</name>
<dbReference type="Proteomes" id="UP000054166">
    <property type="component" value="Unassembled WGS sequence"/>
</dbReference>
<dbReference type="HOGENOM" id="CLU_2606890_0_0_1"/>
<evidence type="ECO:0000256" key="1">
    <source>
        <dbReference type="SAM" id="SignalP"/>
    </source>
</evidence>
<organism evidence="2 3">
    <name type="scientific">Piloderma croceum (strain F 1598)</name>
    <dbReference type="NCBI Taxonomy" id="765440"/>
    <lineage>
        <taxon>Eukaryota</taxon>
        <taxon>Fungi</taxon>
        <taxon>Dikarya</taxon>
        <taxon>Basidiomycota</taxon>
        <taxon>Agaricomycotina</taxon>
        <taxon>Agaricomycetes</taxon>
        <taxon>Agaricomycetidae</taxon>
        <taxon>Atheliales</taxon>
        <taxon>Atheliaceae</taxon>
        <taxon>Piloderma</taxon>
    </lineage>
</organism>
<keyword evidence="1" id="KW-0732">Signal</keyword>
<evidence type="ECO:0000313" key="3">
    <source>
        <dbReference type="Proteomes" id="UP000054166"/>
    </source>
</evidence>